<feature type="domain" description="RDD" evidence="7">
    <location>
        <begin position="43"/>
        <end position="149"/>
    </location>
</feature>
<name>A0A7K0CDI2_9ACTN</name>
<feature type="transmembrane region" description="Helical" evidence="6">
    <location>
        <begin position="49"/>
        <end position="69"/>
    </location>
</feature>
<reference evidence="8 9" key="1">
    <citation type="submission" date="2019-10" db="EMBL/GenBank/DDBJ databases">
        <title>Streptomyces smaragdinus sp. nov. and Streptomyces fabii sp. nov., isolated from the gut of fungus growing-termite Macrotermes natalensis.</title>
        <authorList>
            <person name="Schwitalla J."/>
            <person name="Benndorf R."/>
            <person name="Martin K."/>
            <person name="De Beer W."/>
            <person name="Kaster A.-K."/>
            <person name="Vollmers J."/>
            <person name="Poulsen M."/>
            <person name="Beemelmanns C."/>
        </authorList>
    </citation>
    <scope>NUCLEOTIDE SEQUENCE [LARGE SCALE GENOMIC DNA]</scope>
    <source>
        <strain evidence="8 9">RB5</strain>
    </source>
</reference>
<dbReference type="PANTHER" id="PTHR36115:SF6">
    <property type="entry name" value="PROLINE-RICH ANTIGEN HOMOLOG"/>
    <property type="match status" value="1"/>
</dbReference>
<comment type="caution">
    <text evidence="8">The sequence shown here is derived from an EMBL/GenBank/DDBJ whole genome shotgun (WGS) entry which is preliminary data.</text>
</comment>
<dbReference type="PANTHER" id="PTHR36115">
    <property type="entry name" value="PROLINE-RICH ANTIGEN HOMOLOG-RELATED"/>
    <property type="match status" value="1"/>
</dbReference>
<keyword evidence="4 6" id="KW-1133">Transmembrane helix</keyword>
<feature type="transmembrane region" description="Helical" evidence="6">
    <location>
        <begin position="75"/>
        <end position="96"/>
    </location>
</feature>
<dbReference type="EMBL" id="WEGJ01000003">
    <property type="protein sequence ID" value="MQY11132.1"/>
    <property type="molecule type" value="Genomic_DNA"/>
</dbReference>
<keyword evidence="2" id="KW-1003">Cell membrane</keyword>
<proteinExistence type="predicted"/>
<keyword evidence="9" id="KW-1185">Reference proteome</keyword>
<dbReference type="AlphaFoldDB" id="A0A7K0CDI2"/>
<evidence type="ECO:0000256" key="3">
    <source>
        <dbReference type="ARBA" id="ARBA00022692"/>
    </source>
</evidence>
<evidence type="ECO:0000259" key="7">
    <source>
        <dbReference type="Pfam" id="PF06271"/>
    </source>
</evidence>
<evidence type="ECO:0000256" key="5">
    <source>
        <dbReference type="ARBA" id="ARBA00023136"/>
    </source>
</evidence>
<dbReference type="InterPro" id="IPR051791">
    <property type="entry name" value="Pra-immunoreactive"/>
</dbReference>
<protein>
    <recommendedName>
        <fullName evidence="7">RDD domain-containing protein</fullName>
    </recommendedName>
</protein>
<sequence length="155" mass="16398">MDKRQAAGSWLSGPRAAAESMGVDFGYRGEGLGLPQEGPGSIAPVGRRFAALFVDWILCLVIAYGLFARGEQNSIGNWAILVYFVLAVVTVGTIGVTPGKRILGIRVIGAGGARLGLGRTVVRTALLCLVIPAVIWDRDTRGLHDRLAGSVEVRI</sequence>
<gene>
    <name evidence="8" type="ORF">SRB5_12460</name>
</gene>
<dbReference type="Proteomes" id="UP000466345">
    <property type="component" value="Unassembled WGS sequence"/>
</dbReference>
<keyword evidence="3 6" id="KW-0812">Transmembrane</keyword>
<dbReference type="InterPro" id="IPR016795">
    <property type="entry name" value="UCP021697"/>
</dbReference>
<keyword evidence="5 6" id="KW-0472">Membrane</keyword>
<evidence type="ECO:0000256" key="6">
    <source>
        <dbReference type="SAM" id="Phobius"/>
    </source>
</evidence>
<evidence type="ECO:0000313" key="8">
    <source>
        <dbReference type="EMBL" id="MQY11132.1"/>
    </source>
</evidence>
<evidence type="ECO:0000313" key="9">
    <source>
        <dbReference type="Proteomes" id="UP000466345"/>
    </source>
</evidence>
<organism evidence="8 9">
    <name type="scientific">Streptomyces smaragdinus</name>
    <dbReference type="NCBI Taxonomy" id="2585196"/>
    <lineage>
        <taxon>Bacteria</taxon>
        <taxon>Bacillati</taxon>
        <taxon>Actinomycetota</taxon>
        <taxon>Actinomycetes</taxon>
        <taxon>Kitasatosporales</taxon>
        <taxon>Streptomycetaceae</taxon>
        <taxon>Streptomyces</taxon>
    </lineage>
</organism>
<accession>A0A7K0CDI2</accession>
<evidence type="ECO:0000256" key="2">
    <source>
        <dbReference type="ARBA" id="ARBA00022475"/>
    </source>
</evidence>
<evidence type="ECO:0000256" key="1">
    <source>
        <dbReference type="ARBA" id="ARBA00004651"/>
    </source>
</evidence>
<dbReference type="GO" id="GO:0005886">
    <property type="term" value="C:plasma membrane"/>
    <property type="evidence" value="ECO:0007669"/>
    <property type="project" value="UniProtKB-SubCell"/>
</dbReference>
<comment type="subcellular location">
    <subcellularLocation>
        <location evidence="1">Cell membrane</location>
        <topology evidence="1">Multi-pass membrane protein</topology>
    </subcellularLocation>
</comment>
<dbReference type="OrthoDB" id="5187110at2"/>
<dbReference type="PIRSF" id="PIRSF021697">
    <property type="entry name" value="UCP021697"/>
    <property type="match status" value="1"/>
</dbReference>
<dbReference type="RefSeq" id="WP_153450824.1">
    <property type="nucleotide sequence ID" value="NZ_WEGJ01000003.1"/>
</dbReference>
<dbReference type="InterPro" id="IPR010432">
    <property type="entry name" value="RDD"/>
</dbReference>
<evidence type="ECO:0000256" key="4">
    <source>
        <dbReference type="ARBA" id="ARBA00022989"/>
    </source>
</evidence>
<dbReference type="Pfam" id="PF06271">
    <property type="entry name" value="RDD"/>
    <property type="match status" value="1"/>
</dbReference>